<keyword evidence="3" id="KW-0687">Ribonucleoprotein</keyword>
<sequence>MALLSQSKTLAGSRAFSGLRARVSPVVSNGSRVTMKRKDSYMVEVNVGEDEPEDIAVRKFMKKVMESGVIEELRNRRYKETPLQEWKRRTRERIAKNKMGIRMPTWEEEYGIDPEVKPFDEFYQRDPEVAASFVDGFMQYQLDNGGYMDSAWGQNMAGGYIQSMGGYMSPDQTGGYAQAGGAYMAGAQDAGAYGGYAAPAVDAYGNPITYADPAYIPQPEGYQQPIYNPPPQQQ</sequence>
<comment type="similarity">
    <text evidence="1">Belongs to the bacterial ribosomal protein bS21 family.</text>
</comment>
<reference evidence="5" key="1">
    <citation type="submission" date="2021-01" db="EMBL/GenBank/DDBJ databases">
        <authorList>
            <person name="Corre E."/>
            <person name="Pelletier E."/>
            <person name="Niang G."/>
            <person name="Scheremetjew M."/>
            <person name="Finn R."/>
            <person name="Kale V."/>
            <person name="Holt S."/>
            <person name="Cochrane G."/>
            <person name="Meng A."/>
            <person name="Brown T."/>
            <person name="Cohen L."/>
        </authorList>
    </citation>
    <scope>NUCLEOTIDE SEQUENCE</scope>
    <source>
        <strain evidence="5">CCMP1320</strain>
    </source>
</reference>
<dbReference type="AlphaFoldDB" id="A0A7S3QKF1"/>
<accession>A0A7S3QKF1</accession>
<dbReference type="InterPro" id="IPR001911">
    <property type="entry name" value="Ribosomal_bS21"/>
</dbReference>
<dbReference type="NCBIfam" id="TIGR00030">
    <property type="entry name" value="S21p"/>
    <property type="match status" value="1"/>
</dbReference>
<evidence type="ECO:0000256" key="3">
    <source>
        <dbReference type="ARBA" id="ARBA00023274"/>
    </source>
</evidence>
<organism evidence="5">
    <name type="scientific">Dunaliella tertiolecta</name>
    <name type="common">Green alga</name>
    <dbReference type="NCBI Taxonomy" id="3047"/>
    <lineage>
        <taxon>Eukaryota</taxon>
        <taxon>Viridiplantae</taxon>
        <taxon>Chlorophyta</taxon>
        <taxon>core chlorophytes</taxon>
        <taxon>Chlorophyceae</taxon>
        <taxon>CS clade</taxon>
        <taxon>Chlamydomonadales</taxon>
        <taxon>Dunaliellaceae</taxon>
        <taxon>Dunaliella</taxon>
    </lineage>
</organism>
<protein>
    <recommendedName>
        <fullName evidence="6">Ribosomal protein S21</fullName>
    </recommendedName>
</protein>
<dbReference type="GO" id="GO:0003735">
    <property type="term" value="F:structural constituent of ribosome"/>
    <property type="evidence" value="ECO:0007669"/>
    <property type="project" value="InterPro"/>
</dbReference>
<dbReference type="Pfam" id="PF01165">
    <property type="entry name" value="Ribosomal_S21"/>
    <property type="match status" value="1"/>
</dbReference>
<evidence type="ECO:0008006" key="6">
    <source>
        <dbReference type="Google" id="ProtNLM"/>
    </source>
</evidence>
<keyword evidence="2" id="KW-0689">Ribosomal protein</keyword>
<evidence type="ECO:0000256" key="2">
    <source>
        <dbReference type="ARBA" id="ARBA00022980"/>
    </source>
</evidence>
<feature type="region of interest" description="Disordered" evidence="4">
    <location>
        <begin position="215"/>
        <end position="234"/>
    </location>
</feature>
<evidence type="ECO:0000256" key="1">
    <source>
        <dbReference type="ARBA" id="ARBA00006640"/>
    </source>
</evidence>
<dbReference type="GO" id="GO:1990904">
    <property type="term" value="C:ribonucleoprotein complex"/>
    <property type="evidence" value="ECO:0007669"/>
    <property type="project" value="UniProtKB-KW"/>
</dbReference>
<dbReference type="EMBL" id="HBIP01000836">
    <property type="protein sequence ID" value="CAE0485315.1"/>
    <property type="molecule type" value="Transcribed_RNA"/>
</dbReference>
<dbReference type="PANTHER" id="PTHR21109">
    <property type="entry name" value="MITOCHONDRIAL 28S RIBOSOMAL PROTEIN S21"/>
    <property type="match status" value="1"/>
</dbReference>
<dbReference type="GO" id="GO:0006412">
    <property type="term" value="P:translation"/>
    <property type="evidence" value="ECO:0007669"/>
    <property type="project" value="InterPro"/>
</dbReference>
<dbReference type="PANTHER" id="PTHR21109:SF0">
    <property type="entry name" value="SMALL RIBOSOMAL SUBUNIT PROTEIN BS21M"/>
    <property type="match status" value="1"/>
</dbReference>
<gene>
    <name evidence="5" type="ORF">DTER00134_LOCUS354</name>
</gene>
<evidence type="ECO:0000313" key="5">
    <source>
        <dbReference type="EMBL" id="CAE0485315.1"/>
    </source>
</evidence>
<evidence type="ECO:0000256" key="4">
    <source>
        <dbReference type="SAM" id="MobiDB-lite"/>
    </source>
</evidence>
<dbReference type="GO" id="GO:0005840">
    <property type="term" value="C:ribosome"/>
    <property type="evidence" value="ECO:0007669"/>
    <property type="project" value="UniProtKB-KW"/>
</dbReference>
<proteinExistence type="inferred from homology"/>
<name>A0A7S3QKF1_DUNTE</name>